<dbReference type="RefSeq" id="WP_076931710.1">
    <property type="nucleotide sequence ID" value="NZ_LT605205.1"/>
</dbReference>
<feature type="domain" description="Phosphate acetyl/butaryl transferase" evidence="4">
    <location>
        <begin position="12"/>
        <end position="76"/>
    </location>
</feature>
<reference evidence="5 6" key="1">
    <citation type="submission" date="2016-08" db="EMBL/GenBank/DDBJ databases">
        <authorList>
            <person name="Seilhamer J.J."/>
        </authorList>
    </citation>
    <scope>NUCLEOTIDE SEQUENCE [LARGE SCALE GENOMIC DNA]</scope>
    <source>
        <strain evidence="5">M3/6</strain>
    </source>
</reference>
<keyword evidence="3 5" id="KW-0012">Acyltransferase</keyword>
<sequence length="300" mass="31891">MIRDLTELLRKAKTRRPVRKVVVAAAEDKHVLKALQNAIKEEIIIPLLVGDKGKIEQIAQSIGFSLDGIELIDNREGSAISARIAVAKVRSGEADIIMKGFVNTGDLLKAVLDKDLGLRTDQLLSHVAFFESPYYHKIFCVTDVAMNIAPDLEAKVQIIHNAVKACHGIGIGNPKVAVAAAVETVNPKMEATVHAAQLKEMNDKGLLKGCIVDGPFAVDIAVNADAARHKGISGEVAGDCDIILAPDIEAGNMFYKALNFLGGASSAAVVMGASVPVVLTSRSDDERSKLLSIALATLID</sequence>
<organism evidence="5 6">
    <name type="scientific">Proteiniphilum saccharofermentans</name>
    <dbReference type="NCBI Taxonomy" id="1642647"/>
    <lineage>
        <taxon>Bacteria</taxon>
        <taxon>Pseudomonadati</taxon>
        <taxon>Bacteroidota</taxon>
        <taxon>Bacteroidia</taxon>
        <taxon>Bacteroidales</taxon>
        <taxon>Dysgonomonadaceae</taxon>
        <taxon>Proteiniphilum</taxon>
    </lineage>
</organism>
<dbReference type="EMBL" id="LT605205">
    <property type="protein sequence ID" value="SCD21991.1"/>
    <property type="molecule type" value="Genomic_DNA"/>
</dbReference>
<dbReference type="Pfam" id="PF01515">
    <property type="entry name" value="PTA_PTB"/>
    <property type="match status" value="2"/>
</dbReference>
<dbReference type="AlphaFoldDB" id="A0A1R3T2Q7"/>
<proteinExistence type="inferred from homology"/>
<accession>A0A1R3T2Q7</accession>
<evidence type="ECO:0000313" key="6">
    <source>
        <dbReference type="Proteomes" id="UP000187464"/>
    </source>
</evidence>
<keyword evidence="6" id="KW-1185">Reference proteome</keyword>
<dbReference type="KEGG" id="psac:PSM36_3203"/>
<evidence type="ECO:0000313" key="5">
    <source>
        <dbReference type="EMBL" id="SCD21991.1"/>
    </source>
</evidence>
<evidence type="ECO:0000256" key="3">
    <source>
        <dbReference type="ARBA" id="ARBA00023315"/>
    </source>
</evidence>
<dbReference type="Proteomes" id="UP000187464">
    <property type="component" value="Chromosome I"/>
</dbReference>
<name>A0A1R3T2Q7_9BACT</name>
<dbReference type="SUPFAM" id="SSF53659">
    <property type="entry name" value="Isocitrate/Isopropylmalate dehydrogenase-like"/>
    <property type="match status" value="1"/>
</dbReference>
<dbReference type="PIRSF" id="PIRSF000428">
    <property type="entry name" value="P_Ac_trans"/>
    <property type="match status" value="1"/>
</dbReference>
<evidence type="ECO:0000256" key="2">
    <source>
        <dbReference type="ARBA" id="ARBA00022679"/>
    </source>
</evidence>
<dbReference type="InterPro" id="IPR012147">
    <property type="entry name" value="P_Ac_Bu_trans"/>
</dbReference>
<evidence type="ECO:0000256" key="1">
    <source>
        <dbReference type="ARBA" id="ARBA00005656"/>
    </source>
</evidence>
<feature type="domain" description="Phosphate acetyl/butaryl transferase" evidence="4">
    <location>
        <begin position="83"/>
        <end position="296"/>
    </location>
</feature>
<dbReference type="NCBIfam" id="NF006045">
    <property type="entry name" value="PRK08190.1"/>
    <property type="match status" value="1"/>
</dbReference>
<protein>
    <submittedName>
        <fullName evidence="5">Phosphate butyryltransferase</fullName>
        <ecNumber evidence="5">2.3.1.19</ecNumber>
    </submittedName>
</protein>
<dbReference type="EC" id="2.3.1.19" evidence="5"/>
<dbReference type="PANTHER" id="PTHR43356:SF2">
    <property type="entry name" value="PHOSPHATE ACETYLTRANSFERASE"/>
    <property type="match status" value="1"/>
</dbReference>
<evidence type="ECO:0000259" key="4">
    <source>
        <dbReference type="Pfam" id="PF01515"/>
    </source>
</evidence>
<dbReference type="PANTHER" id="PTHR43356">
    <property type="entry name" value="PHOSPHATE ACETYLTRANSFERASE"/>
    <property type="match status" value="1"/>
</dbReference>
<comment type="similarity">
    <text evidence="1">Belongs to the phosphate acetyltransferase and butyryltransferase family.</text>
</comment>
<dbReference type="STRING" id="1642647.PSM36_3203"/>
<dbReference type="InterPro" id="IPR002505">
    <property type="entry name" value="PTA_PTB"/>
</dbReference>
<keyword evidence="2 5" id="KW-0808">Transferase</keyword>
<dbReference type="Gene3D" id="3.40.718.10">
    <property type="entry name" value="Isopropylmalate Dehydrogenase"/>
    <property type="match status" value="1"/>
</dbReference>
<dbReference type="InterPro" id="IPR050500">
    <property type="entry name" value="Phos_Acetyltrans/Butyryltrans"/>
</dbReference>
<gene>
    <name evidence="5" type="primary">ptb</name>
    <name evidence="5" type="ORF">PSM36_3203</name>
</gene>
<dbReference type="GO" id="GO:0050182">
    <property type="term" value="F:phosphate butyryltransferase activity"/>
    <property type="evidence" value="ECO:0007669"/>
    <property type="project" value="UniProtKB-EC"/>
</dbReference>